<protein>
    <submittedName>
        <fullName evidence="2">Uncharacterized protein</fullName>
    </submittedName>
</protein>
<keyword evidence="1" id="KW-1185">Reference proteome</keyword>
<evidence type="ECO:0000313" key="1">
    <source>
        <dbReference type="Proteomes" id="UP000095287"/>
    </source>
</evidence>
<reference evidence="2" key="1">
    <citation type="submission" date="2016-11" db="UniProtKB">
        <authorList>
            <consortium name="WormBaseParasite"/>
        </authorList>
    </citation>
    <scope>IDENTIFICATION</scope>
</reference>
<evidence type="ECO:0000313" key="2">
    <source>
        <dbReference type="WBParaSite" id="L893_g27135.t1"/>
    </source>
</evidence>
<proteinExistence type="predicted"/>
<name>A0A1I7ZK88_9BILA</name>
<organism evidence="1 2">
    <name type="scientific">Steinernema glaseri</name>
    <dbReference type="NCBI Taxonomy" id="37863"/>
    <lineage>
        <taxon>Eukaryota</taxon>
        <taxon>Metazoa</taxon>
        <taxon>Ecdysozoa</taxon>
        <taxon>Nematoda</taxon>
        <taxon>Chromadorea</taxon>
        <taxon>Rhabditida</taxon>
        <taxon>Tylenchina</taxon>
        <taxon>Panagrolaimomorpha</taxon>
        <taxon>Strongyloidoidea</taxon>
        <taxon>Steinernematidae</taxon>
        <taxon>Steinernema</taxon>
    </lineage>
</organism>
<dbReference type="Proteomes" id="UP000095287">
    <property type="component" value="Unplaced"/>
</dbReference>
<sequence>MHTYGKVQVHGFLLERSIAIGNPMTASLASTLLIYPPKSQSASRNSVSSSPCTHVEKSRCRSFDPCVTSQRLPPSGLDRSPLGSGAHDYLPCVYFVDLPTKESLCIEKQLLQLPMHTYGKVRVHEILFAI</sequence>
<dbReference type="AlphaFoldDB" id="A0A1I7ZK88"/>
<dbReference type="WBParaSite" id="L893_g27135.t1">
    <property type="protein sequence ID" value="L893_g27135.t1"/>
    <property type="gene ID" value="L893_g27135"/>
</dbReference>
<accession>A0A1I7ZK88</accession>